<accession>A0A1I6VFN9</accession>
<dbReference type="EMBL" id="FPAG01000009">
    <property type="protein sequence ID" value="SFT12465.1"/>
    <property type="molecule type" value="Genomic_DNA"/>
</dbReference>
<gene>
    <name evidence="2" type="ORF">SAMN04487906_3085</name>
</gene>
<keyword evidence="1" id="KW-0472">Membrane</keyword>
<evidence type="ECO:0000256" key="1">
    <source>
        <dbReference type="SAM" id="Phobius"/>
    </source>
</evidence>
<dbReference type="Proteomes" id="UP000183209">
    <property type="component" value="Unassembled WGS sequence"/>
</dbReference>
<feature type="transmembrane region" description="Helical" evidence="1">
    <location>
        <begin position="34"/>
        <end position="52"/>
    </location>
</feature>
<evidence type="ECO:0000313" key="2">
    <source>
        <dbReference type="EMBL" id="SFT12465.1"/>
    </source>
</evidence>
<dbReference type="RefSeq" id="WP_074979958.1">
    <property type="nucleotide sequence ID" value="NZ_FPAG01000009.1"/>
</dbReference>
<reference evidence="2 3" key="1">
    <citation type="submission" date="2016-10" db="EMBL/GenBank/DDBJ databases">
        <authorList>
            <person name="de Groot N.N."/>
        </authorList>
    </citation>
    <scope>NUCLEOTIDE SEQUENCE [LARGE SCALE GENOMIC DNA]</scope>
    <source>
        <strain evidence="2 3">CGMCC 1.6114</strain>
    </source>
</reference>
<protein>
    <submittedName>
        <fullName evidence="2">Uncharacterized protein</fullName>
    </submittedName>
</protein>
<dbReference type="AlphaFoldDB" id="A0A1I6VFN9"/>
<keyword evidence="1" id="KW-1133">Transmembrane helix</keyword>
<feature type="transmembrane region" description="Helical" evidence="1">
    <location>
        <begin position="5"/>
        <end position="22"/>
    </location>
</feature>
<organism evidence="2 3">
    <name type="scientific">Zhouia amylolytica</name>
    <dbReference type="NCBI Taxonomy" id="376730"/>
    <lineage>
        <taxon>Bacteria</taxon>
        <taxon>Pseudomonadati</taxon>
        <taxon>Bacteroidota</taxon>
        <taxon>Flavobacteriia</taxon>
        <taxon>Flavobacteriales</taxon>
        <taxon>Flavobacteriaceae</taxon>
        <taxon>Zhouia</taxon>
    </lineage>
</organism>
<dbReference type="OrthoDB" id="1145018at2"/>
<keyword evidence="1" id="KW-0812">Transmembrane</keyword>
<evidence type="ECO:0000313" key="3">
    <source>
        <dbReference type="Proteomes" id="UP000183209"/>
    </source>
</evidence>
<sequence>MKRFLQILFVAIIGAIAVGFYFKMNDNNVTGDRIVGIGVLTIAFVLIPLFIYHRSKGKKIQDYMFTQENIDKMNKKNSNHPENQ</sequence>
<proteinExistence type="predicted"/>
<name>A0A1I6VFN9_9FLAO</name>